<name>A0ABW9RVV6_9BACT</name>
<gene>
    <name evidence="2" type="ORF">E1163_24000</name>
</gene>
<feature type="domain" description="Type I restriction enzyme R protein N-terminal" evidence="1">
    <location>
        <begin position="32"/>
        <end position="141"/>
    </location>
</feature>
<dbReference type="Pfam" id="PF13588">
    <property type="entry name" value="HSDR_N_2"/>
    <property type="match status" value="1"/>
</dbReference>
<dbReference type="EMBL" id="SMLW01000651">
    <property type="protein sequence ID" value="MTI28041.1"/>
    <property type="molecule type" value="Genomic_DNA"/>
</dbReference>
<sequence>MNLPKIDCNIRKKEGKIEIFDVIRKKFILLTPEEWVRQHMVHFLIYDRSYPKSLIKVESGLKYNRLQKRSDILVYDRSAKPFLIVECKSFDVKINQATIDQVSVYNRQLGAKYAVVSNGLTHYCCEFDQESGKMGFINSFPDFA</sequence>
<evidence type="ECO:0000259" key="1">
    <source>
        <dbReference type="Pfam" id="PF13588"/>
    </source>
</evidence>
<accession>A0ABW9RVV6</accession>
<comment type="caution">
    <text evidence="2">The sequence shown here is derived from an EMBL/GenBank/DDBJ whole genome shotgun (WGS) entry which is preliminary data.</text>
</comment>
<evidence type="ECO:0000313" key="2">
    <source>
        <dbReference type="EMBL" id="MTI28041.1"/>
    </source>
</evidence>
<protein>
    <submittedName>
        <fullName evidence="2">Type I restriction enzyme HsdR N-terminal domain-containing protein</fullName>
    </submittedName>
</protein>
<organism evidence="2 3">
    <name type="scientific">Fulvivirga kasyanovii</name>
    <dbReference type="NCBI Taxonomy" id="396812"/>
    <lineage>
        <taxon>Bacteria</taxon>
        <taxon>Pseudomonadati</taxon>
        <taxon>Bacteroidota</taxon>
        <taxon>Cytophagia</taxon>
        <taxon>Cytophagales</taxon>
        <taxon>Fulvivirgaceae</taxon>
        <taxon>Fulvivirga</taxon>
    </lineage>
</organism>
<dbReference type="InterPro" id="IPR029464">
    <property type="entry name" value="HSDR_N"/>
</dbReference>
<dbReference type="Proteomes" id="UP000798808">
    <property type="component" value="Unassembled WGS sequence"/>
</dbReference>
<reference evidence="2 3" key="1">
    <citation type="submission" date="2019-02" db="EMBL/GenBank/DDBJ databases">
        <authorList>
            <person name="Goldberg S.R."/>
            <person name="Haltli B.A."/>
            <person name="Correa H."/>
            <person name="Russell K.G."/>
        </authorList>
    </citation>
    <scope>NUCLEOTIDE SEQUENCE [LARGE SCALE GENOMIC DNA]</scope>
    <source>
        <strain evidence="2 3">JCM 16186</strain>
    </source>
</reference>
<evidence type="ECO:0000313" key="3">
    <source>
        <dbReference type="Proteomes" id="UP000798808"/>
    </source>
</evidence>
<proteinExistence type="predicted"/>
<keyword evidence="3" id="KW-1185">Reference proteome</keyword>
<dbReference type="Gene3D" id="3.90.1570.30">
    <property type="match status" value="1"/>
</dbReference>